<reference evidence="4" key="3">
    <citation type="submission" date="2021-08" db="EMBL/GenBank/DDBJ databases">
        <authorList>
            <person name="de Jong S."/>
            <person name="van den Broek M."/>
            <person name="Merkel A."/>
            <person name="de la Torre Cortes P."/>
            <person name="Kalamorz F."/>
            <person name="Cook G."/>
            <person name="van Loosdrecht M."/>
            <person name="McMillan D."/>
        </authorList>
    </citation>
    <scope>NUCLEOTIDE SEQUENCE</scope>
    <source>
        <strain evidence="4">TA2.A1</strain>
    </source>
</reference>
<reference evidence="3 5" key="1">
    <citation type="journal article" date="2011" name="J. Bacteriol.">
        <title>Draft genome sequence of the thermoalkaliphilic Caldalkalibacillus thermarum strain TA2.A1.</title>
        <authorList>
            <person name="Kalamorz F."/>
            <person name="Keis S."/>
            <person name="McMillan D.G."/>
            <person name="Olsson K."/>
            <person name="Stanton J.A."/>
            <person name="Stockwell P."/>
            <person name="Black M.A."/>
            <person name="Klingeman D.M."/>
            <person name="Land M.L."/>
            <person name="Han C.S."/>
            <person name="Martin S.L."/>
            <person name="Becher S.A."/>
            <person name="Peddie C.J."/>
            <person name="Morgan H.W."/>
            <person name="Matthies D."/>
            <person name="Preiss L."/>
            <person name="Meier T."/>
            <person name="Brown S.D."/>
            <person name="Cook G.M."/>
        </authorList>
    </citation>
    <scope>NUCLEOTIDE SEQUENCE [LARGE SCALE GENOMIC DNA]</scope>
    <source>
        <strain evidence="3 5">TA2.A1</strain>
    </source>
</reference>
<dbReference type="EMBL" id="CP082237">
    <property type="protein sequence ID" value="QZT33858.1"/>
    <property type="molecule type" value="Genomic_DNA"/>
</dbReference>
<name>F5L423_CALTT</name>
<organism evidence="3 5">
    <name type="scientific">Caldalkalibacillus thermarum (strain TA2.A1)</name>
    <dbReference type="NCBI Taxonomy" id="986075"/>
    <lineage>
        <taxon>Bacteria</taxon>
        <taxon>Bacillati</taxon>
        <taxon>Bacillota</taxon>
        <taxon>Bacilli</taxon>
        <taxon>Bacillales</taxon>
        <taxon>Bacillaceae</taxon>
        <taxon>Caldalkalibacillus</taxon>
    </lineage>
</organism>
<gene>
    <name evidence="3" type="ORF">CathTA2_0535</name>
    <name evidence="4" type="ORF">HUR95_16905</name>
</gene>
<dbReference type="Pfam" id="PF07833">
    <property type="entry name" value="Cu_amine_oxidN1"/>
    <property type="match status" value="1"/>
</dbReference>
<evidence type="ECO:0000313" key="5">
    <source>
        <dbReference type="Proteomes" id="UP000010716"/>
    </source>
</evidence>
<dbReference type="KEGG" id="cthu:HUR95_16905"/>
<protein>
    <submittedName>
        <fullName evidence="4">Copper amine oxidase N-terminal domain-containing protein</fullName>
    </submittedName>
    <submittedName>
        <fullName evidence="3">Copper amine oxidase-like domain-containing protein</fullName>
    </submittedName>
</protein>
<dbReference type="RefSeq" id="WP_007502841.1">
    <property type="nucleotide sequence ID" value="NZ_AFCE01000070.1"/>
</dbReference>
<evidence type="ECO:0000313" key="4">
    <source>
        <dbReference type="EMBL" id="QZT33858.1"/>
    </source>
</evidence>
<feature type="region of interest" description="Disordered" evidence="1">
    <location>
        <begin position="160"/>
        <end position="181"/>
    </location>
</feature>
<dbReference type="InterPro" id="IPR012854">
    <property type="entry name" value="Cu_amine_oxidase-like_N"/>
</dbReference>
<evidence type="ECO:0000313" key="6">
    <source>
        <dbReference type="Proteomes" id="UP000825179"/>
    </source>
</evidence>
<keyword evidence="6" id="KW-1185">Reference proteome</keyword>
<reference evidence="4 6" key="2">
    <citation type="journal article" date="2020" name="Extremophiles">
        <title>Genomic analysis of Caldalkalibacillus thermarum TA2.A1 reveals aerobic alkaliphilic metabolism and evolutionary hallmarks linking alkaliphilic bacteria and plant life.</title>
        <authorList>
            <person name="de Jong S.I."/>
            <person name="van den Broek M.A."/>
            <person name="Merkel A.Y."/>
            <person name="de la Torre Cortes P."/>
            <person name="Kalamorz F."/>
            <person name="Cook G.M."/>
            <person name="van Loosdrecht M.C.M."/>
            <person name="McMillan D.G.G."/>
        </authorList>
    </citation>
    <scope>NUCLEOTIDE SEQUENCE [LARGE SCALE GENOMIC DNA]</scope>
    <source>
        <strain evidence="4 6">TA2.A1</strain>
    </source>
</reference>
<evidence type="ECO:0000259" key="2">
    <source>
        <dbReference type="Pfam" id="PF07833"/>
    </source>
</evidence>
<dbReference type="PROSITE" id="PS51257">
    <property type="entry name" value="PROKAR_LIPOPROTEIN"/>
    <property type="match status" value="1"/>
</dbReference>
<accession>F5L423</accession>
<dbReference type="Proteomes" id="UP000825179">
    <property type="component" value="Chromosome"/>
</dbReference>
<dbReference type="InterPro" id="IPR036582">
    <property type="entry name" value="Mao_N_sf"/>
</dbReference>
<dbReference type="Proteomes" id="UP000010716">
    <property type="component" value="Unassembled WGS sequence"/>
</dbReference>
<evidence type="ECO:0000256" key="1">
    <source>
        <dbReference type="SAM" id="MobiDB-lite"/>
    </source>
</evidence>
<proteinExistence type="predicted"/>
<evidence type="ECO:0000313" key="3">
    <source>
        <dbReference type="EMBL" id="EGL83904.1"/>
    </source>
</evidence>
<dbReference type="SUPFAM" id="SSF55383">
    <property type="entry name" value="Copper amine oxidase, domain N"/>
    <property type="match status" value="1"/>
</dbReference>
<sequence length="181" mass="20455">MPKKWLIILLIMIGLTGCHQLFQADNLQNFQSEGEAYLNQLGKKRPEDSADLMLYINSQPLDEVTVYLEKGQIYIPLTHILELMDFNIAEDDERIRAGFTDIIYEVKKGSAEAISEGEAINLSHEVATYNGQAYITTAALQELLGCEVRVNDQALMVNMEQKDADLPKDEDLSETDDKNQE</sequence>
<dbReference type="EMBL" id="AFCE01000070">
    <property type="protein sequence ID" value="EGL83904.1"/>
    <property type="molecule type" value="Genomic_DNA"/>
</dbReference>
<feature type="domain" description="Copper amine oxidase-like N-terminal" evidence="2">
    <location>
        <begin position="58"/>
        <end position="155"/>
    </location>
</feature>
<dbReference type="AlphaFoldDB" id="F5L423"/>